<keyword evidence="3" id="KW-0813">Transport</keyword>
<dbReference type="SMART" id="SM00382">
    <property type="entry name" value="AAA"/>
    <property type="match status" value="1"/>
</dbReference>
<dbReference type="PANTHER" id="PTHR43166">
    <property type="entry name" value="AMINO ACID IMPORT ATP-BINDING PROTEIN"/>
    <property type="match status" value="1"/>
</dbReference>
<evidence type="ECO:0000256" key="2">
    <source>
        <dbReference type="ARBA" id="ARBA00005417"/>
    </source>
</evidence>
<keyword evidence="7" id="KW-0472">Membrane</keyword>
<evidence type="ECO:0000256" key="3">
    <source>
        <dbReference type="ARBA" id="ARBA00022448"/>
    </source>
</evidence>
<dbReference type="InParanoid" id="A0A4R6QIU3"/>
<dbReference type="Proteomes" id="UP000295361">
    <property type="component" value="Unassembled WGS sequence"/>
</dbReference>
<dbReference type="GO" id="GO:0005524">
    <property type="term" value="F:ATP binding"/>
    <property type="evidence" value="ECO:0007669"/>
    <property type="project" value="UniProtKB-KW"/>
</dbReference>
<feature type="domain" description="ABC transporter" evidence="8">
    <location>
        <begin position="6"/>
        <end position="251"/>
    </location>
</feature>
<evidence type="ECO:0000313" key="10">
    <source>
        <dbReference type="Proteomes" id="UP000295361"/>
    </source>
</evidence>
<comment type="subcellular location">
    <subcellularLocation>
        <location evidence="1">Cell membrane</location>
        <topology evidence="1">Peripheral membrane protein</topology>
    </subcellularLocation>
</comment>
<protein>
    <submittedName>
        <fullName evidence="9">L-arginine ABC transporter ATP-binding protein /L-ornithine ABC transporter ATP-binding protein</fullName>
    </submittedName>
</protein>
<dbReference type="PIRSF" id="PIRSF039085">
    <property type="entry name" value="ABC_ATPase_HisP"/>
    <property type="match status" value="1"/>
</dbReference>
<dbReference type="FunCoup" id="A0A4R6QIU3">
    <property type="interactions" value="181"/>
</dbReference>
<dbReference type="GO" id="GO:0005886">
    <property type="term" value="C:plasma membrane"/>
    <property type="evidence" value="ECO:0007669"/>
    <property type="project" value="UniProtKB-SubCell"/>
</dbReference>
<dbReference type="RefSeq" id="WP_133702235.1">
    <property type="nucleotide sequence ID" value="NZ_SNXS01000005.1"/>
</dbReference>
<dbReference type="InterPro" id="IPR030679">
    <property type="entry name" value="ABC_ATPase_HisP-typ"/>
</dbReference>
<dbReference type="FunFam" id="3.40.50.300:FF:000020">
    <property type="entry name" value="Amino acid ABC transporter ATP-binding component"/>
    <property type="match status" value="1"/>
</dbReference>
<proteinExistence type="inferred from homology"/>
<accession>A0A4R6QIU3</accession>
<keyword evidence="6 9" id="KW-0067">ATP-binding</keyword>
<evidence type="ECO:0000256" key="7">
    <source>
        <dbReference type="ARBA" id="ARBA00023136"/>
    </source>
</evidence>
<sequence>MTTPSLIVENLHKKFGEREVLRGVSLTAQKGDVITLIGSSGSGKSTFLRCINLLEQPHEGKLTLGGESLRLERDRDGSLRASDAKQLQLWRARLAMVFQNFNLWQHRTVLENVIEAPIHVLGQPKAQALERAKALLARVGVSHRQDVYPAQLSGGEQQRVAIARALAVDPEVMLFDEPTSALDPELVGEVLKVMQDLAAEGRTMIVVTHEMGFAREVSNHVLFLHQGVVEEEGDPREVLLRPQCQRLQQFLSGGLK</sequence>
<dbReference type="InterPro" id="IPR017871">
    <property type="entry name" value="ABC_transporter-like_CS"/>
</dbReference>
<dbReference type="CDD" id="cd03262">
    <property type="entry name" value="ABC_HisP_GlnQ"/>
    <property type="match status" value="1"/>
</dbReference>
<keyword evidence="4" id="KW-1003">Cell membrane</keyword>
<comment type="similarity">
    <text evidence="2">Belongs to the ABC transporter superfamily.</text>
</comment>
<keyword evidence="5" id="KW-0547">Nucleotide-binding</keyword>
<evidence type="ECO:0000313" key="9">
    <source>
        <dbReference type="EMBL" id="TDP63037.1"/>
    </source>
</evidence>
<dbReference type="Pfam" id="PF00005">
    <property type="entry name" value="ABC_tran"/>
    <property type="match status" value="1"/>
</dbReference>
<dbReference type="InterPro" id="IPR003593">
    <property type="entry name" value="AAA+_ATPase"/>
</dbReference>
<dbReference type="PANTHER" id="PTHR43166:SF35">
    <property type="entry name" value="L-CYSTINE IMPORT ATP-BINDING PROTEIN TCYN"/>
    <property type="match status" value="1"/>
</dbReference>
<evidence type="ECO:0000256" key="5">
    <source>
        <dbReference type="ARBA" id="ARBA00022741"/>
    </source>
</evidence>
<dbReference type="PROSITE" id="PS00211">
    <property type="entry name" value="ABC_TRANSPORTER_1"/>
    <property type="match status" value="1"/>
</dbReference>
<name>A0A4R6QIU3_9BURK</name>
<evidence type="ECO:0000259" key="8">
    <source>
        <dbReference type="PROSITE" id="PS50893"/>
    </source>
</evidence>
<organism evidence="9 10">
    <name type="scientific">Roseateles toxinivorans</name>
    <dbReference type="NCBI Taxonomy" id="270368"/>
    <lineage>
        <taxon>Bacteria</taxon>
        <taxon>Pseudomonadati</taxon>
        <taxon>Pseudomonadota</taxon>
        <taxon>Betaproteobacteria</taxon>
        <taxon>Burkholderiales</taxon>
        <taxon>Sphaerotilaceae</taxon>
        <taxon>Roseateles</taxon>
    </lineage>
</organism>
<dbReference type="SUPFAM" id="SSF52540">
    <property type="entry name" value="P-loop containing nucleoside triphosphate hydrolases"/>
    <property type="match status" value="1"/>
</dbReference>
<evidence type="ECO:0000256" key="1">
    <source>
        <dbReference type="ARBA" id="ARBA00004202"/>
    </source>
</evidence>
<dbReference type="EMBL" id="SNXS01000005">
    <property type="protein sequence ID" value="TDP63037.1"/>
    <property type="molecule type" value="Genomic_DNA"/>
</dbReference>
<evidence type="ECO:0000256" key="4">
    <source>
        <dbReference type="ARBA" id="ARBA00022475"/>
    </source>
</evidence>
<dbReference type="InterPro" id="IPR050086">
    <property type="entry name" value="MetN_ABC_transporter-like"/>
</dbReference>
<keyword evidence="10" id="KW-1185">Reference proteome</keyword>
<comment type="caution">
    <text evidence="9">The sequence shown here is derived from an EMBL/GenBank/DDBJ whole genome shotgun (WGS) entry which is preliminary data.</text>
</comment>
<dbReference type="OrthoDB" id="9811169at2"/>
<dbReference type="Gene3D" id="3.40.50.300">
    <property type="entry name" value="P-loop containing nucleotide triphosphate hydrolases"/>
    <property type="match status" value="1"/>
</dbReference>
<dbReference type="PROSITE" id="PS50893">
    <property type="entry name" value="ABC_TRANSPORTER_2"/>
    <property type="match status" value="1"/>
</dbReference>
<dbReference type="InterPro" id="IPR027417">
    <property type="entry name" value="P-loop_NTPase"/>
</dbReference>
<gene>
    <name evidence="9" type="ORF">DES47_10537</name>
</gene>
<evidence type="ECO:0000256" key="6">
    <source>
        <dbReference type="ARBA" id="ARBA00022840"/>
    </source>
</evidence>
<dbReference type="GO" id="GO:0016887">
    <property type="term" value="F:ATP hydrolysis activity"/>
    <property type="evidence" value="ECO:0007669"/>
    <property type="project" value="InterPro"/>
</dbReference>
<dbReference type="InterPro" id="IPR003439">
    <property type="entry name" value="ABC_transporter-like_ATP-bd"/>
</dbReference>
<dbReference type="AlphaFoldDB" id="A0A4R6QIU3"/>
<dbReference type="GO" id="GO:0015424">
    <property type="term" value="F:ABC-type amino acid transporter activity"/>
    <property type="evidence" value="ECO:0007669"/>
    <property type="project" value="InterPro"/>
</dbReference>
<reference evidence="9 10" key="1">
    <citation type="submission" date="2019-03" db="EMBL/GenBank/DDBJ databases">
        <title>Genomic Encyclopedia of Type Strains, Phase IV (KMG-IV): sequencing the most valuable type-strain genomes for metagenomic binning, comparative biology and taxonomic classification.</title>
        <authorList>
            <person name="Goeker M."/>
        </authorList>
    </citation>
    <scope>NUCLEOTIDE SEQUENCE [LARGE SCALE GENOMIC DNA]</scope>
    <source>
        <strain evidence="9 10">DSM 16998</strain>
    </source>
</reference>